<evidence type="ECO:0000313" key="2">
    <source>
        <dbReference type="Proteomes" id="UP000034166"/>
    </source>
</evidence>
<name>A0A0M2T571_9BACI</name>
<dbReference type="Proteomes" id="UP000034166">
    <property type="component" value="Unassembled WGS sequence"/>
</dbReference>
<sequence>MPIHPQRMRLFIGWSWRYRGDNASKFGIYRSSNGKYCMGAAYKKKELSGEELGAEFSKLREQIVKNLRLAEESEFIWL</sequence>
<protein>
    <submittedName>
        <fullName evidence="1">Uncharacterized protein</fullName>
    </submittedName>
</protein>
<reference evidence="1 2" key="1">
    <citation type="submission" date="2015-04" db="EMBL/GenBank/DDBJ databases">
        <title>Taxonomic description and genome sequence of Bacillus campisalis sp. nov., a novel member of the genus Bacillus isolated from solar saltern.</title>
        <authorList>
            <person name="Mathan Kumar R."/>
            <person name="Kaur G."/>
            <person name="Kumar A."/>
            <person name="Singh N.K."/>
            <person name="Kaur N."/>
            <person name="Kumar N."/>
            <person name="Mayilraj S."/>
        </authorList>
    </citation>
    <scope>NUCLEOTIDE SEQUENCE [LARGE SCALE GENOMIC DNA]</scope>
    <source>
        <strain evidence="1 2">SA2-6</strain>
    </source>
</reference>
<comment type="caution">
    <text evidence="1">The sequence shown here is derived from an EMBL/GenBank/DDBJ whole genome shotgun (WGS) entry which is preliminary data.</text>
</comment>
<keyword evidence="2" id="KW-1185">Reference proteome</keyword>
<organism evidence="1 2">
    <name type="scientific">Mesobacillus campisalis</name>
    <dbReference type="NCBI Taxonomy" id="1408103"/>
    <lineage>
        <taxon>Bacteria</taxon>
        <taxon>Bacillati</taxon>
        <taxon>Bacillota</taxon>
        <taxon>Bacilli</taxon>
        <taxon>Bacillales</taxon>
        <taxon>Bacillaceae</taxon>
        <taxon>Mesobacillus</taxon>
    </lineage>
</organism>
<dbReference type="EMBL" id="LAYY01000001">
    <property type="protein sequence ID" value="KKK39965.1"/>
    <property type="molecule type" value="Genomic_DNA"/>
</dbReference>
<dbReference type="OrthoDB" id="9781481at2"/>
<dbReference type="AlphaFoldDB" id="A0A0M2T571"/>
<proteinExistence type="predicted"/>
<accession>A0A0M2T571</accession>
<dbReference type="RefSeq" id="WP_046521906.1">
    <property type="nucleotide sequence ID" value="NZ_LAYY01000001.1"/>
</dbReference>
<evidence type="ECO:0000313" key="1">
    <source>
        <dbReference type="EMBL" id="KKK39965.1"/>
    </source>
</evidence>
<dbReference type="PATRIC" id="fig|1408103.3.peg.317"/>
<gene>
    <name evidence="1" type="ORF">WQ57_01445</name>
</gene>